<feature type="chain" id="PRO_5041898257" evidence="1">
    <location>
        <begin position="28"/>
        <end position="335"/>
    </location>
</feature>
<keyword evidence="1" id="KW-0732">Signal</keyword>
<protein>
    <submittedName>
        <fullName evidence="2">Uncharacterized protein</fullName>
    </submittedName>
</protein>
<sequence>MMPQMFGAFVIMGQACGLASTVRVVIADVGNDVAWFPGDRRVLRSPTPAQASALASVALEELVNPGPALIALLPAVGPRVWGEEAPRLVHGGGGRRILYHAGEELGLSYRRSFESAAGSRVAALCAVRGVRTAGKQKAGKVGLRVSQATLEVIGRVAVRRVEMLPEDETPLWEDDTPTGGTTMVAALGGANAVLEDAWIDELRSSPVHALHELRPRADECARLHDALRKGYADLDVDLDRPLFELAEAATAAAADIPATRSPIKDAYGDVIQTDPEVDTLRALSFAAWRVLRALPTTPVAEIEWAFATRSTLDRLEKAEHFLNVFLDEGFDRSTK</sequence>
<dbReference type="AlphaFoldDB" id="A0AAD7U7Z1"/>
<evidence type="ECO:0000313" key="3">
    <source>
        <dbReference type="Proteomes" id="UP001230188"/>
    </source>
</evidence>
<keyword evidence="3" id="KW-1185">Reference proteome</keyword>
<dbReference type="EMBL" id="JAQMWT010000557">
    <property type="protein sequence ID" value="KAJ8599499.1"/>
    <property type="molecule type" value="Genomic_DNA"/>
</dbReference>
<gene>
    <name evidence="2" type="ORF">CTAYLR_007323</name>
</gene>
<evidence type="ECO:0000313" key="2">
    <source>
        <dbReference type="EMBL" id="KAJ8599499.1"/>
    </source>
</evidence>
<reference evidence="2" key="1">
    <citation type="submission" date="2023-01" db="EMBL/GenBank/DDBJ databases">
        <title>Metagenome sequencing of chrysophaentin producing Chrysophaeum taylorii.</title>
        <authorList>
            <person name="Davison J."/>
            <person name="Bewley C."/>
        </authorList>
    </citation>
    <scope>NUCLEOTIDE SEQUENCE</scope>
    <source>
        <strain evidence="2">NIES-1699</strain>
    </source>
</reference>
<dbReference type="Proteomes" id="UP001230188">
    <property type="component" value="Unassembled WGS sequence"/>
</dbReference>
<comment type="caution">
    <text evidence="2">The sequence shown here is derived from an EMBL/GenBank/DDBJ whole genome shotgun (WGS) entry which is preliminary data.</text>
</comment>
<proteinExistence type="predicted"/>
<evidence type="ECO:0000256" key="1">
    <source>
        <dbReference type="SAM" id="SignalP"/>
    </source>
</evidence>
<feature type="signal peptide" evidence="1">
    <location>
        <begin position="1"/>
        <end position="27"/>
    </location>
</feature>
<name>A0AAD7U7Z1_9STRA</name>
<organism evidence="2 3">
    <name type="scientific">Chrysophaeum taylorii</name>
    <dbReference type="NCBI Taxonomy" id="2483200"/>
    <lineage>
        <taxon>Eukaryota</taxon>
        <taxon>Sar</taxon>
        <taxon>Stramenopiles</taxon>
        <taxon>Ochrophyta</taxon>
        <taxon>Pelagophyceae</taxon>
        <taxon>Pelagomonadales</taxon>
        <taxon>Pelagomonadaceae</taxon>
        <taxon>Chrysophaeum</taxon>
    </lineage>
</organism>
<accession>A0AAD7U7Z1</accession>